<proteinExistence type="predicted"/>
<evidence type="ECO:0000313" key="2">
    <source>
        <dbReference type="EMBL" id="KAK5083146.1"/>
    </source>
</evidence>
<evidence type="ECO:0000256" key="1">
    <source>
        <dbReference type="SAM" id="MobiDB-lite"/>
    </source>
</evidence>
<organism evidence="2 3">
    <name type="scientific">Lithohypha guttulata</name>
    <dbReference type="NCBI Taxonomy" id="1690604"/>
    <lineage>
        <taxon>Eukaryota</taxon>
        <taxon>Fungi</taxon>
        <taxon>Dikarya</taxon>
        <taxon>Ascomycota</taxon>
        <taxon>Pezizomycotina</taxon>
        <taxon>Eurotiomycetes</taxon>
        <taxon>Chaetothyriomycetidae</taxon>
        <taxon>Chaetothyriales</taxon>
        <taxon>Trichomeriaceae</taxon>
        <taxon>Lithohypha</taxon>
    </lineage>
</organism>
<dbReference type="Proteomes" id="UP001309876">
    <property type="component" value="Unassembled WGS sequence"/>
</dbReference>
<dbReference type="PANTHER" id="PTHR42085">
    <property type="entry name" value="F-BOX DOMAIN-CONTAINING PROTEIN"/>
    <property type="match status" value="1"/>
</dbReference>
<comment type="caution">
    <text evidence="2">The sequence shown here is derived from an EMBL/GenBank/DDBJ whole genome shotgun (WGS) entry which is preliminary data.</text>
</comment>
<keyword evidence="3" id="KW-1185">Reference proteome</keyword>
<feature type="compositionally biased region" description="Polar residues" evidence="1">
    <location>
        <begin position="32"/>
        <end position="41"/>
    </location>
</feature>
<dbReference type="EMBL" id="JAVRRJ010000007">
    <property type="protein sequence ID" value="KAK5083146.1"/>
    <property type="molecule type" value="Genomic_DNA"/>
</dbReference>
<feature type="region of interest" description="Disordered" evidence="1">
    <location>
        <begin position="1"/>
        <end position="41"/>
    </location>
</feature>
<reference evidence="2 3" key="1">
    <citation type="submission" date="2023-08" db="EMBL/GenBank/DDBJ databases">
        <title>Black Yeasts Isolated from many extreme environments.</title>
        <authorList>
            <person name="Coleine C."/>
            <person name="Stajich J.E."/>
            <person name="Selbmann L."/>
        </authorList>
    </citation>
    <scope>NUCLEOTIDE SEQUENCE [LARGE SCALE GENOMIC DNA]</scope>
    <source>
        <strain evidence="2 3">CCFEE 5910</strain>
    </source>
</reference>
<gene>
    <name evidence="2" type="ORF">LTR05_007029</name>
</gene>
<sequence>MKKPGKRQSPVRQSLRLQQKAKKSEADAKSIEQFSTGTSAMDQHQRLIEPEDAGVVDVPDTTQNSSSPLCLMDLPVEVRMIILRYLLKGSFEDCHNGLLFELPTCLLNSPGQLRILEYFDYEGYLHWPSTSTRQFSLTPSVLRTCKQLEQEGLDVLYKENAVGITFLYQFVDEERPDVGFYSRPYCFGEQTLEKVFQRYPKLRKIEKWHCRIYVGPATQPAERSLVRSIRYIVRELRRLPTLEELQVSWVNAAVAATKTDYARPHAAERVIAFFHSVPCKTFKVETDHPLRDGFVEEVHRYQTQIINRTYEDLTGSFLTICCCYEFLFKRCRLCFHDQPGTNSGVPRRDSTYLFRSVSDPYSPRLQSSPIAHPFIWRTSASPALHMHRELTRFRRKVEIDKCYVKLKEMYGITIKEVKVVAVPCEHIRDGSMGTSEWLQHNQQLLERFNDELEGALKNFPHVEQEKESPVPAKSHLSSQS</sequence>
<accession>A0AAN7SW65</accession>
<evidence type="ECO:0000313" key="3">
    <source>
        <dbReference type="Proteomes" id="UP001309876"/>
    </source>
</evidence>
<feature type="region of interest" description="Disordered" evidence="1">
    <location>
        <begin position="461"/>
        <end position="480"/>
    </location>
</feature>
<dbReference type="AlphaFoldDB" id="A0AAN7SW65"/>
<dbReference type="PANTHER" id="PTHR42085:SF2">
    <property type="entry name" value="F-BOX DOMAIN-CONTAINING PROTEIN"/>
    <property type="match status" value="1"/>
</dbReference>
<protein>
    <submittedName>
        <fullName evidence="2">Uncharacterized protein</fullName>
    </submittedName>
</protein>
<name>A0AAN7SW65_9EURO</name>
<dbReference type="InterPro" id="IPR038883">
    <property type="entry name" value="AN11006-like"/>
</dbReference>